<gene>
    <name evidence="3" type="ORF">J2S17_001667</name>
</gene>
<dbReference type="Gene3D" id="3.20.20.140">
    <property type="entry name" value="Metal-dependent hydrolases"/>
    <property type="match status" value="1"/>
</dbReference>
<comment type="caution">
    <text evidence="3">The sequence shown here is derived from an EMBL/GenBank/DDBJ whole genome shotgun (WGS) entry which is preliminary data.</text>
</comment>
<evidence type="ECO:0000313" key="3">
    <source>
        <dbReference type="EMBL" id="MDQ0269795.1"/>
    </source>
</evidence>
<organism evidence="3 4">
    <name type="scientific">Cytobacillus purgationiresistens</name>
    <dbReference type="NCBI Taxonomy" id="863449"/>
    <lineage>
        <taxon>Bacteria</taxon>
        <taxon>Bacillati</taxon>
        <taxon>Bacillota</taxon>
        <taxon>Bacilli</taxon>
        <taxon>Bacillales</taxon>
        <taxon>Bacillaceae</taxon>
        <taxon>Cytobacillus</taxon>
    </lineage>
</organism>
<keyword evidence="2 3" id="KW-0378">Hydrolase</keyword>
<dbReference type="PANTHER" id="PTHR10819:SF3">
    <property type="entry name" value="PHOSPHOTRIESTERASE-RELATED PROTEIN"/>
    <property type="match status" value="1"/>
</dbReference>
<reference evidence="3 4" key="1">
    <citation type="submission" date="2023-07" db="EMBL/GenBank/DDBJ databases">
        <title>Genomic Encyclopedia of Type Strains, Phase IV (KMG-IV): sequencing the most valuable type-strain genomes for metagenomic binning, comparative biology and taxonomic classification.</title>
        <authorList>
            <person name="Goeker M."/>
        </authorList>
    </citation>
    <scope>NUCLEOTIDE SEQUENCE [LARGE SCALE GENOMIC DNA]</scope>
    <source>
        <strain evidence="3 4">DSM 23494</strain>
    </source>
</reference>
<keyword evidence="1" id="KW-0479">Metal-binding</keyword>
<dbReference type="EMBL" id="JAUSUB010000005">
    <property type="protein sequence ID" value="MDQ0269795.1"/>
    <property type="molecule type" value="Genomic_DNA"/>
</dbReference>
<proteinExistence type="predicted"/>
<dbReference type="InterPro" id="IPR001559">
    <property type="entry name" value="Phosphotriesterase"/>
</dbReference>
<evidence type="ECO:0000256" key="1">
    <source>
        <dbReference type="ARBA" id="ARBA00022723"/>
    </source>
</evidence>
<dbReference type="PANTHER" id="PTHR10819">
    <property type="entry name" value="PHOSPHOTRIESTERASE-RELATED"/>
    <property type="match status" value="1"/>
</dbReference>
<sequence>MILKVLDRGAFIGMGRYGLDHIMNTNARSATIHELVTRGYANQMLLSQDYCFSSDWHDDEDVKKVLPKWSMTYTFEEIIPDWYERGAIEKDIETMPINNPTKWFN</sequence>
<evidence type="ECO:0000256" key="2">
    <source>
        <dbReference type="ARBA" id="ARBA00022801"/>
    </source>
</evidence>
<dbReference type="InterPro" id="IPR032466">
    <property type="entry name" value="Metal_Hydrolase"/>
</dbReference>
<dbReference type="Pfam" id="PF02126">
    <property type="entry name" value="PTE"/>
    <property type="match status" value="1"/>
</dbReference>
<protein>
    <submittedName>
        <fullName evidence="3">Metal-dependent phosphotriesterase family hydrolase</fullName>
    </submittedName>
</protein>
<dbReference type="SUPFAM" id="SSF51556">
    <property type="entry name" value="Metallo-dependent hydrolases"/>
    <property type="match status" value="1"/>
</dbReference>
<dbReference type="GO" id="GO:0016787">
    <property type="term" value="F:hydrolase activity"/>
    <property type="evidence" value="ECO:0007669"/>
    <property type="project" value="UniProtKB-KW"/>
</dbReference>
<keyword evidence="4" id="KW-1185">Reference proteome</keyword>
<dbReference type="Proteomes" id="UP001238088">
    <property type="component" value="Unassembled WGS sequence"/>
</dbReference>
<name>A0ABU0AI94_9BACI</name>
<dbReference type="RefSeq" id="WP_307473651.1">
    <property type="nucleotide sequence ID" value="NZ_JAUSUB010000005.1"/>
</dbReference>
<accession>A0ABU0AI94</accession>
<evidence type="ECO:0000313" key="4">
    <source>
        <dbReference type="Proteomes" id="UP001238088"/>
    </source>
</evidence>